<evidence type="ECO:0000313" key="13">
    <source>
        <dbReference type="Proteomes" id="UP000014500"/>
    </source>
</evidence>
<evidence type="ECO:0000256" key="7">
    <source>
        <dbReference type="ARBA" id="ARBA00022824"/>
    </source>
</evidence>
<evidence type="ECO:0000256" key="9">
    <source>
        <dbReference type="ARBA" id="ARBA00022989"/>
    </source>
</evidence>
<evidence type="ECO:0000256" key="10">
    <source>
        <dbReference type="ARBA" id="ARBA00023136"/>
    </source>
</evidence>
<evidence type="ECO:0000256" key="5">
    <source>
        <dbReference type="ARBA" id="ARBA00017662"/>
    </source>
</evidence>
<accession>T1J9B9</accession>
<reference evidence="12" key="2">
    <citation type="submission" date="2015-02" db="UniProtKB">
        <authorList>
            <consortium name="EnsemblMetazoa"/>
        </authorList>
    </citation>
    <scope>IDENTIFICATION</scope>
</reference>
<dbReference type="Proteomes" id="UP000014500">
    <property type="component" value="Unassembled WGS sequence"/>
</dbReference>
<dbReference type="PANTHER" id="PTHR48164">
    <property type="entry name" value="DOLICHYL-DIPHOSPHOOLIGOSACCHARIDE--PROTEIN GLYCOSYLTRANSFERASE SUBUNIT 4"/>
    <property type="match status" value="1"/>
</dbReference>
<sequence>MNKNLRCNVLDLLERNSLRHKVMITDMQLAVFANLLGVSLFLLVVLYHYVSVNNPKKSRFTDERLIKLSWLEDVGFHVDKLLLSTMITTGY</sequence>
<dbReference type="STRING" id="126957.T1J9B9"/>
<organism evidence="12 13">
    <name type="scientific">Strigamia maritima</name>
    <name type="common">European centipede</name>
    <name type="synonym">Geophilus maritimus</name>
    <dbReference type="NCBI Taxonomy" id="126957"/>
    <lineage>
        <taxon>Eukaryota</taxon>
        <taxon>Metazoa</taxon>
        <taxon>Ecdysozoa</taxon>
        <taxon>Arthropoda</taxon>
        <taxon>Myriapoda</taxon>
        <taxon>Chilopoda</taxon>
        <taxon>Pleurostigmophora</taxon>
        <taxon>Geophilomorpha</taxon>
        <taxon>Linotaeniidae</taxon>
        <taxon>Strigamia</taxon>
    </lineage>
</organism>
<keyword evidence="13" id="KW-1185">Reference proteome</keyword>
<dbReference type="EMBL" id="JH431971">
    <property type="status" value="NOT_ANNOTATED_CDS"/>
    <property type="molecule type" value="Genomic_DNA"/>
</dbReference>
<evidence type="ECO:0000256" key="4">
    <source>
        <dbReference type="ARBA" id="ARBA00011157"/>
    </source>
</evidence>
<dbReference type="AlphaFoldDB" id="T1J9B9"/>
<keyword evidence="6 11" id="KW-0812">Transmembrane</keyword>
<dbReference type="EnsemblMetazoa" id="SMAR010314-RA">
    <property type="protein sequence ID" value="SMAR010314-PA"/>
    <property type="gene ID" value="SMAR010314"/>
</dbReference>
<evidence type="ECO:0000256" key="6">
    <source>
        <dbReference type="ARBA" id="ARBA00022692"/>
    </source>
</evidence>
<evidence type="ECO:0000256" key="3">
    <source>
        <dbReference type="ARBA" id="ARBA00007685"/>
    </source>
</evidence>
<evidence type="ECO:0000256" key="1">
    <source>
        <dbReference type="ARBA" id="ARBA00002791"/>
    </source>
</evidence>
<dbReference type="InterPro" id="IPR051307">
    <property type="entry name" value="OST4"/>
</dbReference>
<reference evidence="13" key="1">
    <citation type="submission" date="2011-05" db="EMBL/GenBank/DDBJ databases">
        <authorList>
            <person name="Richards S.R."/>
            <person name="Qu J."/>
            <person name="Jiang H."/>
            <person name="Jhangiani S.N."/>
            <person name="Agravi P."/>
            <person name="Goodspeed R."/>
            <person name="Gross S."/>
            <person name="Mandapat C."/>
            <person name="Jackson L."/>
            <person name="Mathew T."/>
            <person name="Pu L."/>
            <person name="Thornton R."/>
            <person name="Saada N."/>
            <person name="Wilczek-Boney K.B."/>
            <person name="Lee S."/>
            <person name="Kovar C."/>
            <person name="Wu Y."/>
            <person name="Scherer S.E."/>
            <person name="Worley K.C."/>
            <person name="Muzny D.M."/>
            <person name="Gibbs R."/>
        </authorList>
    </citation>
    <scope>NUCLEOTIDE SEQUENCE</scope>
    <source>
        <strain evidence="13">Brora</strain>
    </source>
</reference>
<dbReference type="SUPFAM" id="SSF103464">
    <property type="entry name" value="Oligosaccharyltransferase subunit ost4p"/>
    <property type="match status" value="1"/>
</dbReference>
<keyword evidence="9 11" id="KW-1133">Transmembrane helix</keyword>
<dbReference type="InterPro" id="IPR018943">
    <property type="entry name" value="Oligosaccaryltransferase"/>
</dbReference>
<keyword evidence="10 11" id="KW-0472">Membrane</keyword>
<comment type="similarity">
    <text evidence="3">Belongs to the OST4 family.</text>
</comment>
<dbReference type="Pfam" id="PF10215">
    <property type="entry name" value="Ost4"/>
    <property type="match status" value="1"/>
</dbReference>
<keyword evidence="7" id="KW-0256">Endoplasmic reticulum</keyword>
<dbReference type="InterPro" id="IPR036330">
    <property type="entry name" value="Ost4p_sf"/>
</dbReference>
<protein>
    <recommendedName>
        <fullName evidence="5">Dolichyl-diphosphooligosaccharide--protein glycosyltransferase subunit 4</fullName>
    </recommendedName>
</protein>
<proteinExistence type="inferred from homology"/>
<evidence type="ECO:0000256" key="2">
    <source>
        <dbReference type="ARBA" id="ARBA00004643"/>
    </source>
</evidence>
<dbReference type="GO" id="GO:0008250">
    <property type="term" value="C:oligosaccharyltransferase complex"/>
    <property type="evidence" value="ECO:0007669"/>
    <property type="project" value="TreeGrafter"/>
</dbReference>
<dbReference type="HOGENOM" id="CLU_2429873_0_0_1"/>
<evidence type="ECO:0000256" key="8">
    <source>
        <dbReference type="ARBA" id="ARBA00022968"/>
    </source>
</evidence>
<comment type="subcellular location">
    <subcellularLocation>
        <location evidence="2">Endoplasmic reticulum membrane</location>
        <topology evidence="2">Single-pass type III membrane protein</topology>
    </subcellularLocation>
</comment>
<name>T1J9B9_STRMM</name>
<feature type="transmembrane region" description="Helical" evidence="11">
    <location>
        <begin position="29"/>
        <end position="50"/>
    </location>
</feature>
<evidence type="ECO:0000256" key="11">
    <source>
        <dbReference type="SAM" id="Phobius"/>
    </source>
</evidence>
<comment type="function">
    <text evidence="1">Subunit of the oligosaccharyl transferase (OST) complex that catalyzes the initial transfer of a defined glycan (Glc(3)Man(9)GlcNAc(2) in eukaryotes) from the lipid carrier dolichol-pyrophosphate to an asparagine residue within an Asn-X-Ser/Thr consensus motif in nascent polypeptide chains, the first step in protein N-glycosylation. N-glycosylation occurs cotranslationally and the complex associates with the Sec61 complex at the channel-forming translocon complex that mediates protein translocation across the endoplasmic reticulum (ER). All subunits are required for a maximal enzyme activity.</text>
</comment>
<dbReference type="PANTHER" id="PTHR48164:SF1">
    <property type="entry name" value="DOLICHYL-DIPHOSPHOOLIGOSACCHARIDE--PROTEIN GLYCOSYLTRANSFERASE SUBUNIT 4"/>
    <property type="match status" value="1"/>
</dbReference>
<keyword evidence="8" id="KW-0735">Signal-anchor</keyword>
<comment type="subunit">
    <text evidence="4">Component of the oligosaccharyltransferase (OST) complex.</text>
</comment>
<evidence type="ECO:0000313" key="12">
    <source>
        <dbReference type="EnsemblMetazoa" id="SMAR010314-PA"/>
    </source>
</evidence>
<dbReference type="eggNOG" id="ENOG502SDSY">
    <property type="taxonomic scope" value="Eukaryota"/>
</dbReference>
<dbReference type="GO" id="GO:0018279">
    <property type="term" value="P:protein N-linked glycosylation via asparagine"/>
    <property type="evidence" value="ECO:0007669"/>
    <property type="project" value="TreeGrafter"/>
</dbReference>